<feature type="transmembrane region" description="Helical" evidence="8">
    <location>
        <begin position="302"/>
        <end position="322"/>
    </location>
</feature>
<dbReference type="InterPro" id="IPR036259">
    <property type="entry name" value="MFS_trans_sf"/>
</dbReference>
<comment type="subcellular location">
    <subcellularLocation>
        <location evidence="1">Membrane</location>
        <topology evidence="1">Multi-pass membrane protein</topology>
    </subcellularLocation>
</comment>
<organism evidence="9 10">
    <name type="scientific">Coffea canephora</name>
    <name type="common">Robusta coffee</name>
    <dbReference type="NCBI Taxonomy" id="49390"/>
    <lineage>
        <taxon>Eukaryota</taxon>
        <taxon>Viridiplantae</taxon>
        <taxon>Streptophyta</taxon>
        <taxon>Embryophyta</taxon>
        <taxon>Tracheophyta</taxon>
        <taxon>Spermatophyta</taxon>
        <taxon>Magnoliopsida</taxon>
        <taxon>eudicotyledons</taxon>
        <taxon>Gunneridae</taxon>
        <taxon>Pentapetalae</taxon>
        <taxon>asterids</taxon>
        <taxon>lamiids</taxon>
        <taxon>Gentianales</taxon>
        <taxon>Rubiaceae</taxon>
        <taxon>Ixoroideae</taxon>
        <taxon>Gardenieae complex</taxon>
        <taxon>Bertiereae - Coffeeae clade</taxon>
        <taxon>Coffeeae</taxon>
        <taxon>Coffea</taxon>
    </lineage>
</organism>
<dbReference type="OMA" id="FWLLFIN"/>
<feature type="transmembrane region" description="Helical" evidence="8">
    <location>
        <begin position="271"/>
        <end position="290"/>
    </location>
</feature>
<evidence type="ECO:0000256" key="2">
    <source>
        <dbReference type="ARBA" id="ARBA00007965"/>
    </source>
</evidence>
<keyword evidence="6 8" id="KW-0472">Membrane</keyword>
<dbReference type="AlphaFoldDB" id="A0A068TUF6"/>
<evidence type="ECO:0000256" key="1">
    <source>
        <dbReference type="ARBA" id="ARBA00004141"/>
    </source>
</evidence>
<evidence type="ECO:0000313" key="10">
    <source>
        <dbReference type="Proteomes" id="UP000295252"/>
    </source>
</evidence>
<dbReference type="PIRSF" id="PIRSF016379">
    <property type="entry name" value="ENT"/>
    <property type="match status" value="1"/>
</dbReference>
<feature type="transmembrane region" description="Helical" evidence="8">
    <location>
        <begin position="334"/>
        <end position="353"/>
    </location>
</feature>
<dbReference type="Pfam" id="PF01733">
    <property type="entry name" value="Nucleoside_tran"/>
    <property type="match status" value="1"/>
</dbReference>
<feature type="transmembrane region" description="Helical" evidence="8">
    <location>
        <begin position="54"/>
        <end position="74"/>
    </location>
</feature>
<keyword evidence="5 8" id="KW-1133">Transmembrane helix</keyword>
<evidence type="ECO:0008006" key="11">
    <source>
        <dbReference type="Google" id="ProtNLM"/>
    </source>
</evidence>
<dbReference type="Proteomes" id="UP000295252">
    <property type="component" value="Chromosome IV"/>
</dbReference>
<dbReference type="GO" id="GO:0005337">
    <property type="term" value="F:nucleoside transmembrane transporter activity"/>
    <property type="evidence" value="ECO:0007669"/>
    <property type="project" value="InterPro"/>
</dbReference>
<protein>
    <recommendedName>
        <fullName evidence="11">Equilibrative nucleotide transporter 3-like</fullName>
    </recommendedName>
</protein>
<dbReference type="PANTHER" id="PTHR10332:SF30">
    <property type="entry name" value="EQUILIBRATIVE NUCLEOTIDE TRANSPORTER 2"/>
    <property type="match status" value="1"/>
</dbReference>
<feature type="transmembrane region" description="Helical" evidence="8">
    <location>
        <begin position="112"/>
        <end position="130"/>
    </location>
</feature>
<feature type="transmembrane region" description="Helical" evidence="8">
    <location>
        <begin position="17"/>
        <end position="34"/>
    </location>
</feature>
<feature type="transmembrane region" description="Helical" evidence="8">
    <location>
        <begin position="151"/>
        <end position="173"/>
    </location>
</feature>
<dbReference type="PhylomeDB" id="A0A068TUF6"/>
<proteinExistence type="inferred from homology"/>
<evidence type="ECO:0000256" key="6">
    <source>
        <dbReference type="ARBA" id="ARBA00023136"/>
    </source>
</evidence>
<comment type="similarity">
    <text evidence="2">Belongs to the SLC29A/ENT transporter (TC 2.A.57) family.</text>
</comment>
<dbReference type="Gramene" id="CDO99652">
    <property type="protein sequence ID" value="CDO99652"/>
    <property type="gene ID" value="GSCOC_T00029308001"/>
</dbReference>
<reference evidence="10" key="1">
    <citation type="journal article" date="2014" name="Science">
        <title>The coffee genome provides insight into the convergent evolution of caffeine biosynthesis.</title>
        <authorList>
            <person name="Denoeud F."/>
            <person name="Carretero-Paulet L."/>
            <person name="Dereeper A."/>
            <person name="Droc G."/>
            <person name="Guyot R."/>
            <person name="Pietrella M."/>
            <person name="Zheng C."/>
            <person name="Alberti A."/>
            <person name="Anthony F."/>
            <person name="Aprea G."/>
            <person name="Aury J.M."/>
            <person name="Bento P."/>
            <person name="Bernard M."/>
            <person name="Bocs S."/>
            <person name="Campa C."/>
            <person name="Cenci A."/>
            <person name="Combes M.C."/>
            <person name="Crouzillat D."/>
            <person name="Da Silva C."/>
            <person name="Daddiego L."/>
            <person name="De Bellis F."/>
            <person name="Dussert S."/>
            <person name="Garsmeur O."/>
            <person name="Gayraud T."/>
            <person name="Guignon V."/>
            <person name="Jahn K."/>
            <person name="Jamilloux V."/>
            <person name="Joet T."/>
            <person name="Labadie K."/>
            <person name="Lan T."/>
            <person name="Leclercq J."/>
            <person name="Lepelley M."/>
            <person name="Leroy T."/>
            <person name="Li L.T."/>
            <person name="Librado P."/>
            <person name="Lopez L."/>
            <person name="Munoz A."/>
            <person name="Noel B."/>
            <person name="Pallavicini A."/>
            <person name="Perrotta G."/>
            <person name="Poncet V."/>
            <person name="Pot D."/>
            <person name="Priyono X."/>
            <person name="Rigoreau M."/>
            <person name="Rouard M."/>
            <person name="Rozas J."/>
            <person name="Tranchant-Dubreuil C."/>
            <person name="VanBuren R."/>
            <person name="Zhang Q."/>
            <person name="Andrade A.C."/>
            <person name="Argout X."/>
            <person name="Bertrand B."/>
            <person name="de Kochko A."/>
            <person name="Graziosi G."/>
            <person name="Henry R.J."/>
            <person name="Jayarama X."/>
            <person name="Ming R."/>
            <person name="Nagai C."/>
            <person name="Rounsley S."/>
            <person name="Sankoff D."/>
            <person name="Giuliano G."/>
            <person name="Albert V.A."/>
            <person name="Wincker P."/>
            <person name="Lashermes P."/>
        </authorList>
    </citation>
    <scope>NUCLEOTIDE SEQUENCE [LARGE SCALE GENOMIC DNA]</scope>
    <source>
        <strain evidence="10">cv. DH200-94</strain>
    </source>
</reference>
<keyword evidence="4 8" id="KW-0812">Transmembrane</keyword>
<dbReference type="FunCoup" id="A0A068TUF6">
    <property type="interactions" value="340"/>
</dbReference>
<feature type="transmembrane region" description="Helical" evidence="8">
    <location>
        <begin position="86"/>
        <end position="106"/>
    </location>
</feature>
<accession>A0A068TUF6</accession>
<evidence type="ECO:0000256" key="7">
    <source>
        <dbReference type="ARBA" id="ARBA00044504"/>
    </source>
</evidence>
<comment type="similarity">
    <text evidence="7">Belongs to the major facilitator superfamily. Phosphate:H(+) symporter (TC 2.A.1.9) family.</text>
</comment>
<feature type="transmembrane region" description="Helical" evidence="8">
    <location>
        <begin position="185"/>
        <end position="206"/>
    </location>
</feature>
<evidence type="ECO:0000313" key="9">
    <source>
        <dbReference type="EMBL" id="CDO99652.1"/>
    </source>
</evidence>
<dbReference type="SUPFAM" id="SSF103473">
    <property type="entry name" value="MFS general substrate transporter"/>
    <property type="match status" value="1"/>
</dbReference>
<feature type="transmembrane region" description="Helical" evidence="8">
    <location>
        <begin position="359"/>
        <end position="383"/>
    </location>
</feature>
<evidence type="ECO:0000256" key="5">
    <source>
        <dbReference type="ARBA" id="ARBA00022989"/>
    </source>
</evidence>
<dbReference type="InterPro" id="IPR002259">
    <property type="entry name" value="Eqnu_transpt"/>
</dbReference>
<gene>
    <name evidence="9" type="ORF">GSCOC_T00029308001</name>
</gene>
<sequence length="424" mass="46357">MADMNGSPTPARLEGKLTAIVVCWVLGLGTLVAWNTMLTVGDYYYALFPRYHPARVLTLVYEPFALGTIAILAYKEAKIDTRKRNLAGFTLFFLSTFALLILDLATSGKGGIGNYIGICIIVAVFGIADAHIEGGMVGDLSLMCPEFIQSFFAGLAASGALTSALRIMTKAAFDKTNHGLRKGVILFLAISTFIELLCIFLYAFVFPKLPIVKHFRAKAASEGSKTVTADLAAAGIQTQAKNLLLSVKGDNDDKQLNRLSNKQLFFQNIDYALGVFLTYVLTLSIFPGFLYENTGNHKLGSWYAIVLIAMYNVWDLIARYIPLIECLKIESRKGLMVAILSRLLFIPAFYFTAKYGDQGWMIMLTSLLGLTNGYLTVCVFTAAPKGYKGPEQNALGNLLVLFLLGGIFAGVALDWLWLIGNGSF</sequence>
<evidence type="ECO:0000256" key="4">
    <source>
        <dbReference type="ARBA" id="ARBA00022692"/>
    </source>
</evidence>
<dbReference type="InParanoid" id="A0A068TUF6"/>
<feature type="transmembrane region" description="Helical" evidence="8">
    <location>
        <begin position="395"/>
        <end position="418"/>
    </location>
</feature>
<keyword evidence="3" id="KW-0813">Transport</keyword>
<name>A0A068TUF6_COFCA</name>
<dbReference type="OrthoDB" id="1856718at2759"/>
<evidence type="ECO:0000256" key="3">
    <source>
        <dbReference type="ARBA" id="ARBA00022448"/>
    </source>
</evidence>
<dbReference type="GO" id="GO:0005886">
    <property type="term" value="C:plasma membrane"/>
    <property type="evidence" value="ECO:0007669"/>
    <property type="project" value="TreeGrafter"/>
</dbReference>
<dbReference type="PANTHER" id="PTHR10332">
    <property type="entry name" value="EQUILIBRATIVE NUCLEOSIDE TRANSPORTER"/>
    <property type="match status" value="1"/>
</dbReference>
<evidence type="ECO:0000256" key="8">
    <source>
        <dbReference type="SAM" id="Phobius"/>
    </source>
</evidence>
<dbReference type="EMBL" id="HG739088">
    <property type="protein sequence ID" value="CDO99652.1"/>
    <property type="molecule type" value="Genomic_DNA"/>
</dbReference>
<keyword evidence="10" id="KW-1185">Reference proteome</keyword>